<dbReference type="Proteomes" id="UP001152797">
    <property type="component" value="Unassembled WGS sequence"/>
</dbReference>
<evidence type="ECO:0000256" key="1">
    <source>
        <dbReference type="SAM" id="SignalP"/>
    </source>
</evidence>
<name>A0A9P1CEA1_9DINO</name>
<gene>
    <name evidence="2" type="ORF">C1SCF055_LOCUS16601</name>
</gene>
<dbReference type="AlphaFoldDB" id="A0A9P1CEA1"/>
<keyword evidence="5" id="KW-1185">Reference proteome</keyword>
<feature type="signal peptide" evidence="1">
    <location>
        <begin position="1"/>
        <end position="23"/>
    </location>
</feature>
<evidence type="ECO:0000313" key="5">
    <source>
        <dbReference type="Proteomes" id="UP001152797"/>
    </source>
</evidence>
<reference evidence="2" key="1">
    <citation type="submission" date="2022-10" db="EMBL/GenBank/DDBJ databases">
        <authorList>
            <person name="Chen Y."/>
            <person name="Dougan E. K."/>
            <person name="Chan C."/>
            <person name="Rhodes N."/>
            <person name="Thang M."/>
        </authorList>
    </citation>
    <scope>NUCLEOTIDE SEQUENCE</scope>
</reference>
<dbReference type="EMBL" id="CAMXCT030001380">
    <property type="protein sequence ID" value="CAL4776844.1"/>
    <property type="molecule type" value="Genomic_DNA"/>
</dbReference>
<organism evidence="2">
    <name type="scientific">Cladocopium goreaui</name>
    <dbReference type="NCBI Taxonomy" id="2562237"/>
    <lineage>
        <taxon>Eukaryota</taxon>
        <taxon>Sar</taxon>
        <taxon>Alveolata</taxon>
        <taxon>Dinophyceae</taxon>
        <taxon>Suessiales</taxon>
        <taxon>Symbiodiniaceae</taxon>
        <taxon>Cladocopium</taxon>
    </lineage>
</organism>
<protein>
    <submittedName>
        <fullName evidence="4">Splicing factor 45</fullName>
    </submittedName>
</protein>
<comment type="caution">
    <text evidence="2">The sequence shown here is derived from an EMBL/GenBank/DDBJ whole genome shotgun (WGS) entry which is preliminary data.</text>
</comment>
<feature type="chain" id="PRO_5043270371" evidence="1">
    <location>
        <begin position="24"/>
        <end position="178"/>
    </location>
</feature>
<sequence>MLRKMMILVAHLLVLVLPHDASAEEFRKSDLAAVCEPWVQDFTNSIHQGNKSHPFSARLLSQIRENTGVTDGQLELISGLARRLGDPDWEYPLILREGELPSFQEMHEDFDSADTLQVAANQRRPGGVACGGWFPGTALATTSEKTYVGEETAALNQAHIALYQTHIGEEMAPMVTLW</sequence>
<keyword evidence="1" id="KW-0732">Signal</keyword>
<evidence type="ECO:0000313" key="3">
    <source>
        <dbReference type="EMBL" id="CAL1142907.1"/>
    </source>
</evidence>
<dbReference type="EMBL" id="CAMXCT020001380">
    <property type="protein sequence ID" value="CAL1142907.1"/>
    <property type="molecule type" value="Genomic_DNA"/>
</dbReference>
<dbReference type="EMBL" id="CAMXCT010001380">
    <property type="protein sequence ID" value="CAI3989532.1"/>
    <property type="molecule type" value="Genomic_DNA"/>
</dbReference>
<evidence type="ECO:0000313" key="4">
    <source>
        <dbReference type="EMBL" id="CAL4776844.1"/>
    </source>
</evidence>
<accession>A0A9P1CEA1</accession>
<reference evidence="3" key="2">
    <citation type="submission" date="2024-04" db="EMBL/GenBank/DDBJ databases">
        <authorList>
            <person name="Chen Y."/>
            <person name="Shah S."/>
            <person name="Dougan E. K."/>
            <person name="Thang M."/>
            <person name="Chan C."/>
        </authorList>
    </citation>
    <scope>NUCLEOTIDE SEQUENCE [LARGE SCALE GENOMIC DNA]</scope>
</reference>
<evidence type="ECO:0000313" key="2">
    <source>
        <dbReference type="EMBL" id="CAI3989532.1"/>
    </source>
</evidence>
<proteinExistence type="predicted"/>